<name>A0A2N7PI89_9BACT</name>
<dbReference type="GO" id="GO:0000155">
    <property type="term" value="F:phosphorelay sensor kinase activity"/>
    <property type="evidence" value="ECO:0007669"/>
    <property type="project" value="InterPro"/>
</dbReference>
<sequence>MTFKRNFFIKKFLLFIFVIFFIIALQYFLYKSDFFPLPEKNLFLFFALQIDFILLLLLLYLIFRYLYKIFWSISGRKISRSLKFKLFMVYFLSISFTAIILVVGSLFFLKEGMDYWFKEFSALKISTHLLKKEDWLKDLEADLLSKALEIREKYIEKTDKIQSSDLREKYRYFMGLDSIEVFTLQGELYKKTYSSYITTKPGISPSIIENLLKEKKSQSLIQPINSHLLVRVFLLVNDKTGKPYILAVGKIFDPNKLSEFTKDEKKISKSFQVFLIASLSLLFLLVLFIGIWVGNKLGKTLTEPLQTLILATQKISHRDYRLDDLPLKNFQEDEISQLIQAFKKMAEEIKRYETTLRKYNQYLRGVLNSLPEGILILKEKGELLFANDQFNHFLSTFNFKNYQEFCEELSIDQYFDNLEIEQSFYKTITLSKAGRKIHLGITFMKLELLNEILKLLIIENLEEKETLKRLSLWREVAVMFAHEIKNPLTPIKLSVERLQRKLREDLPQEKREFLEKTVSLINKYVEELKKLAYDLYYFSNKQVPEKEKLSVIENLEEVAELYRSAYPDLHINLIGSKETKIWADPFQLKRIWINLFENSLKAMNEKGKIEVKIVEKEDKVSIIYEDSGFGLEEEIIRAFNKGDPSELKKIGTGLLVISSIMRLHGGRVLAENREEGGSRFILEFPKELTS</sequence>
<dbReference type="SMART" id="SM00388">
    <property type="entry name" value="HisKA"/>
    <property type="match status" value="1"/>
</dbReference>
<dbReference type="InterPro" id="IPR004358">
    <property type="entry name" value="Sig_transdc_His_kin-like_C"/>
</dbReference>
<keyword evidence="8" id="KW-0067">ATP-binding</keyword>
<evidence type="ECO:0000256" key="10">
    <source>
        <dbReference type="SAM" id="Coils"/>
    </source>
</evidence>
<dbReference type="Pfam" id="PF02518">
    <property type="entry name" value="HATPase_c"/>
    <property type="match status" value="1"/>
</dbReference>
<organism evidence="14 15">
    <name type="scientific">Caldimicrobium thiodismutans</name>
    <dbReference type="NCBI Taxonomy" id="1653476"/>
    <lineage>
        <taxon>Bacteria</taxon>
        <taxon>Pseudomonadati</taxon>
        <taxon>Thermodesulfobacteriota</taxon>
        <taxon>Thermodesulfobacteria</taxon>
        <taxon>Thermodesulfobacteriales</taxon>
        <taxon>Thermodesulfobacteriaceae</taxon>
        <taxon>Caldimicrobium</taxon>
    </lineage>
</organism>
<dbReference type="Gene3D" id="3.30.565.10">
    <property type="entry name" value="Histidine kinase-like ATPase, C-terminal domain"/>
    <property type="match status" value="1"/>
</dbReference>
<feature type="transmembrane region" description="Helical" evidence="11">
    <location>
        <begin position="12"/>
        <end position="30"/>
    </location>
</feature>
<evidence type="ECO:0000256" key="7">
    <source>
        <dbReference type="ARBA" id="ARBA00022777"/>
    </source>
</evidence>
<dbReference type="GO" id="GO:0005524">
    <property type="term" value="F:ATP binding"/>
    <property type="evidence" value="ECO:0007669"/>
    <property type="project" value="UniProtKB-KW"/>
</dbReference>
<dbReference type="InterPro" id="IPR003661">
    <property type="entry name" value="HisK_dim/P_dom"/>
</dbReference>
<protein>
    <recommendedName>
        <fullName evidence="3">histidine kinase</fullName>
        <ecNumber evidence="3">2.7.13.3</ecNumber>
    </recommendedName>
</protein>
<dbReference type="PANTHER" id="PTHR42878:SF7">
    <property type="entry name" value="SENSOR HISTIDINE KINASE GLRK"/>
    <property type="match status" value="1"/>
</dbReference>
<feature type="transmembrane region" description="Helical" evidence="11">
    <location>
        <begin position="87"/>
        <end position="109"/>
    </location>
</feature>
<dbReference type="Pfam" id="PF00512">
    <property type="entry name" value="HisKA"/>
    <property type="match status" value="1"/>
</dbReference>
<dbReference type="SMART" id="SM00387">
    <property type="entry name" value="HATPase_c"/>
    <property type="match status" value="1"/>
</dbReference>
<dbReference type="SUPFAM" id="SSF47384">
    <property type="entry name" value="Homodimeric domain of signal transducing histidine kinase"/>
    <property type="match status" value="1"/>
</dbReference>
<dbReference type="Pfam" id="PF00672">
    <property type="entry name" value="HAMP"/>
    <property type="match status" value="1"/>
</dbReference>
<dbReference type="PROSITE" id="PS50885">
    <property type="entry name" value="HAMP"/>
    <property type="match status" value="1"/>
</dbReference>
<dbReference type="SUPFAM" id="SSF55785">
    <property type="entry name" value="PYP-like sensor domain (PAS domain)"/>
    <property type="match status" value="1"/>
</dbReference>
<dbReference type="InterPro" id="IPR036890">
    <property type="entry name" value="HATPase_C_sf"/>
</dbReference>
<feature type="transmembrane region" description="Helical" evidence="11">
    <location>
        <begin position="42"/>
        <end position="67"/>
    </location>
</feature>
<feature type="coiled-coil region" evidence="10">
    <location>
        <begin position="328"/>
        <end position="355"/>
    </location>
</feature>
<evidence type="ECO:0000313" key="15">
    <source>
        <dbReference type="Proteomes" id="UP000235731"/>
    </source>
</evidence>
<proteinExistence type="predicted"/>
<dbReference type="InterPro" id="IPR017232">
    <property type="entry name" value="NtrY"/>
</dbReference>
<dbReference type="EMBL" id="PNIE01000093">
    <property type="protein sequence ID" value="PMP61103.1"/>
    <property type="molecule type" value="Genomic_DNA"/>
</dbReference>
<dbReference type="PRINTS" id="PR00344">
    <property type="entry name" value="BCTRLSENSOR"/>
</dbReference>
<feature type="domain" description="Histidine kinase" evidence="12">
    <location>
        <begin position="479"/>
        <end position="688"/>
    </location>
</feature>
<evidence type="ECO:0000256" key="11">
    <source>
        <dbReference type="SAM" id="Phobius"/>
    </source>
</evidence>
<dbReference type="CDD" id="cd00082">
    <property type="entry name" value="HisKA"/>
    <property type="match status" value="1"/>
</dbReference>
<comment type="caution">
    <text evidence="14">The sequence shown here is derived from an EMBL/GenBank/DDBJ whole genome shotgun (WGS) entry which is preliminary data.</text>
</comment>
<dbReference type="CDD" id="cd06225">
    <property type="entry name" value="HAMP"/>
    <property type="match status" value="1"/>
</dbReference>
<dbReference type="InterPro" id="IPR003594">
    <property type="entry name" value="HATPase_dom"/>
</dbReference>
<dbReference type="PANTHER" id="PTHR42878">
    <property type="entry name" value="TWO-COMPONENT HISTIDINE KINASE"/>
    <property type="match status" value="1"/>
</dbReference>
<gene>
    <name evidence="14" type="ORF">C0197_06165</name>
</gene>
<evidence type="ECO:0000313" key="14">
    <source>
        <dbReference type="EMBL" id="PMP61103.1"/>
    </source>
</evidence>
<dbReference type="GO" id="GO:0000156">
    <property type="term" value="F:phosphorelay response regulator activity"/>
    <property type="evidence" value="ECO:0007669"/>
    <property type="project" value="TreeGrafter"/>
</dbReference>
<dbReference type="Gene3D" id="1.10.287.130">
    <property type="match status" value="1"/>
</dbReference>
<dbReference type="AlphaFoldDB" id="A0A2N7PI89"/>
<evidence type="ECO:0000259" key="12">
    <source>
        <dbReference type="PROSITE" id="PS50109"/>
    </source>
</evidence>
<evidence type="ECO:0000259" key="13">
    <source>
        <dbReference type="PROSITE" id="PS50885"/>
    </source>
</evidence>
<evidence type="ECO:0000256" key="1">
    <source>
        <dbReference type="ARBA" id="ARBA00000085"/>
    </source>
</evidence>
<dbReference type="PROSITE" id="PS50109">
    <property type="entry name" value="HIS_KIN"/>
    <property type="match status" value="1"/>
</dbReference>
<evidence type="ECO:0000256" key="4">
    <source>
        <dbReference type="ARBA" id="ARBA00022553"/>
    </source>
</evidence>
<dbReference type="GO" id="GO:0007234">
    <property type="term" value="P:osmosensory signaling via phosphorelay pathway"/>
    <property type="evidence" value="ECO:0007669"/>
    <property type="project" value="TreeGrafter"/>
</dbReference>
<evidence type="ECO:0000256" key="6">
    <source>
        <dbReference type="ARBA" id="ARBA00022741"/>
    </source>
</evidence>
<reference evidence="14 15" key="1">
    <citation type="submission" date="2018-01" db="EMBL/GenBank/DDBJ databases">
        <title>Metagenomic assembled genomes from two thermal pools in the Uzon Caldera, Kamchatka, Russia.</title>
        <authorList>
            <person name="Wilkins L."/>
            <person name="Ettinger C."/>
        </authorList>
    </citation>
    <scope>NUCLEOTIDE SEQUENCE [LARGE SCALE GENOMIC DNA]</scope>
    <source>
        <strain evidence="14">ZAV-15</strain>
    </source>
</reference>
<dbReference type="SMART" id="SM00304">
    <property type="entry name" value="HAMP"/>
    <property type="match status" value="1"/>
</dbReference>
<dbReference type="GO" id="GO:0016020">
    <property type="term" value="C:membrane"/>
    <property type="evidence" value="ECO:0007669"/>
    <property type="project" value="UniProtKB-SubCell"/>
</dbReference>
<dbReference type="InterPro" id="IPR050351">
    <property type="entry name" value="BphY/WalK/GraS-like"/>
</dbReference>
<keyword evidence="7" id="KW-0418">Kinase</keyword>
<keyword evidence="5" id="KW-0808">Transferase</keyword>
<keyword evidence="9" id="KW-0902">Two-component regulatory system</keyword>
<comment type="catalytic activity">
    <reaction evidence="1">
        <text>ATP + protein L-histidine = ADP + protein N-phospho-L-histidine.</text>
        <dbReference type="EC" id="2.7.13.3"/>
    </reaction>
</comment>
<keyword evidence="11" id="KW-1133">Transmembrane helix</keyword>
<evidence type="ECO:0000256" key="2">
    <source>
        <dbReference type="ARBA" id="ARBA00004370"/>
    </source>
</evidence>
<evidence type="ECO:0000256" key="3">
    <source>
        <dbReference type="ARBA" id="ARBA00012438"/>
    </source>
</evidence>
<keyword evidence="10" id="KW-0175">Coiled coil</keyword>
<evidence type="ECO:0000256" key="5">
    <source>
        <dbReference type="ARBA" id="ARBA00022679"/>
    </source>
</evidence>
<dbReference type="SUPFAM" id="SSF55874">
    <property type="entry name" value="ATPase domain of HSP90 chaperone/DNA topoisomerase II/histidine kinase"/>
    <property type="match status" value="1"/>
</dbReference>
<dbReference type="InterPro" id="IPR003660">
    <property type="entry name" value="HAMP_dom"/>
</dbReference>
<keyword evidence="11" id="KW-0472">Membrane</keyword>
<dbReference type="EC" id="2.7.13.3" evidence="3"/>
<keyword evidence="6" id="KW-0547">Nucleotide-binding</keyword>
<accession>A0A2N7PI89</accession>
<feature type="transmembrane region" description="Helical" evidence="11">
    <location>
        <begin position="271"/>
        <end position="293"/>
    </location>
</feature>
<dbReference type="Gene3D" id="6.10.340.10">
    <property type="match status" value="1"/>
</dbReference>
<evidence type="ECO:0000256" key="8">
    <source>
        <dbReference type="ARBA" id="ARBA00022840"/>
    </source>
</evidence>
<dbReference type="GO" id="GO:0030295">
    <property type="term" value="F:protein kinase activator activity"/>
    <property type="evidence" value="ECO:0007669"/>
    <property type="project" value="TreeGrafter"/>
</dbReference>
<evidence type="ECO:0000256" key="9">
    <source>
        <dbReference type="ARBA" id="ARBA00023012"/>
    </source>
</evidence>
<feature type="domain" description="HAMP" evidence="13">
    <location>
        <begin position="299"/>
        <end position="354"/>
    </location>
</feature>
<dbReference type="Proteomes" id="UP000235731">
    <property type="component" value="Unassembled WGS sequence"/>
</dbReference>
<dbReference type="InterPro" id="IPR036097">
    <property type="entry name" value="HisK_dim/P_sf"/>
</dbReference>
<keyword evidence="11" id="KW-0812">Transmembrane</keyword>
<keyword evidence="4" id="KW-0597">Phosphoprotein</keyword>
<comment type="subcellular location">
    <subcellularLocation>
        <location evidence="2">Membrane</location>
    </subcellularLocation>
</comment>
<dbReference type="InterPro" id="IPR035965">
    <property type="entry name" value="PAS-like_dom_sf"/>
</dbReference>
<dbReference type="InterPro" id="IPR005467">
    <property type="entry name" value="His_kinase_dom"/>
</dbReference>
<dbReference type="PIRSF" id="PIRSF037532">
    <property type="entry name" value="STHK_NtrY"/>
    <property type="match status" value="1"/>
</dbReference>